<proteinExistence type="inferred from homology"/>
<reference evidence="7" key="2">
    <citation type="journal article" date="2023" name="Microorganisms">
        <title>Isolation and Genomic Characteristics of Cat-Borne Campylobacter felis sp. nov. and Sheep-Borne Campylobacter ovis sp. nov.</title>
        <authorList>
            <person name="Wang H."/>
            <person name="Li Y."/>
            <person name="Gu Y."/>
            <person name="Zhou G."/>
            <person name="Chen X."/>
            <person name="Zhang X."/>
            <person name="Shao Z."/>
            <person name="Zhang J."/>
            <person name="Zhang M."/>
        </authorList>
    </citation>
    <scope>NUCLEOTIDE SEQUENCE</scope>
    <source>
        <strain evidence="7">PS10</strain>
    </source>
</reference>
<dbReference type="EMBL" id="JANURM010000004">
    <property type="protein sequence ID" value="MDL0088855.1"/>
    <property type="molecule type" value="Genomic_DNA"/>
</dbReference>
<evidence type="ECO:0000256" key="1">
    <source>
        <dbReference type="ARBA" id="ARBA00009741"/>
    </source>
</evidence>
<keyword evidence="5 6" id="KW-0949">S-adenosyl-L-methionine</keyword>
<accession>A0ABT7HPV0</accession>
<comment type="function">
    <text evidence="6">Methylates ribosomal protein L11.</text>
</comment>
<dbReference type="GO" id="GO:0032259">
    <property type="term" value="P:methylation"/>
    <property type="evidence" value="ECO:0007669"/>
    <property type="project" value="UniProtKB-KW"/>
</dbReference>
<organism evidence="7 8">
    <name type="scientific">Campylobacter gastrosuis</name>
    <dbReference type="NCBI Taxonomy" id="2974576"/>
    <lineage>
        <taxon>Bacteria</taxon>
        <taxon>Pseudomonadati</taxon>
        <taxon>Campylobacterota</taxon>
        <taxon>Epsilonproteobacteria</taxon>
        <taxon>Campylobacterales</taxon>
        <taxon>Campylobacteraceae</taxon>
        <taxon>Campylobacter</taxon>
    </lineage>
</organism>
<evidence type="ECO:0000313" key="8">
    <source>
        <dbReference type="Proteomes" id="UP001173801"/>
    </source>
</evidence>
<feature type="binding site" evidence="6">
    <location>
        <position position="130"/>
    </location>
    <ligand>
        <name>S-adenosyl-L-methionine</name>
        <dbReference type="ChEBI" id="CHEBI:59789"/>
    </ligand>
</feature>
<dbReference type="RefSeq" id="WP_284937511.1">
    <property type="nucleotide sequence ID" value="NZ_JANURM010000004.1"/>
</dbReference>
<evidence type="ECO:0000256" key="3">
    <source>
        <dbReference type="ARBA" id="ARBA00022603"/>
    </source>
</evidence>
<keyword evidence="3 6" id="KW-0489">Methyltransferase</keyword>
<comment type="catalytic activity">
    <reaction evidence="6">
        <text>L-lysyl-[protein] + 3 S-adenosyl-L-methionine = N(6),N(6),N(6)-trimethyl-L-lysyl-[protein] + 3 S-adenosyl-L-homocysteine + 3 H(+)</text>
        <dbReference type="Rhea" id="RHEA:54192"/>
        <dbReference type="Rhea" id="RHEA-COMP:9752"/>
        <dbReference type="Rhea" id="RHEA-COMP:13826"/>
        <dbReference type="ChEBI" id="CHEBI:15378"/>
        <dbReference type="ChEBI" id="CHEBI:29969"/>
        <dbReference type="ChEBI" id="CHEBI:57856"/>
        <dbReference type="ChEBI" id="CHEBI:59789"/>
        <dbReference type="ChEBI" id="CHEBI:61961"/>
    </reaction>
</comment>
<dbReference type="HAMAP" id="MF_00735">
    <property type="entry name" value="Methyltr_PrmA"/>
    <property type="match status" value="1"/>
</dbReference>
<dbReference type="EC" id="2.1.1.-" evidence="6"/>
<dbReference type="InterPro" id="IPR004498">
    <property type="entry name" value="Ribosomal_PrmA_MeTrfase"/>
</dbReference>
<comment type="similarity">
    <text evidence="1 6">Belongs to the methyltransferase superfamily. PrmA family.</text>
</comment>
<evidence type="ECO:0000256" key="4">
    <source>
        <dbReference type="ARBA" id="ARBA00022679"/>
    </source>
</evidence>
<dbReference type="InterPro" id="IPR050078">
    <property type="entry name" value="Ribosomal_L11_MeTrfase_PrmA"/>
</dbReference>
<dbReference type="GO" id="GO:0005840">
    <property type="term" value="C:ribosome"/>
    <property type="evidence" value="ECO:0007669"/>
    <property type="project" value="UniProtKB-KW"/>
</dbReference>
<dbReference type="SUPFAM" id="SSF53335">
    <property type="entry name" value="S-adenosyl-L-methionine-dependent methyltransferases"/>
    <property type="match status" value="1"/>
</dbReference>
<keyword evidence="7" id="KW-0689">Ribosomal protein</keyword>
<keyword evidence="7" id="KW-0687">Ribonucleoprotein</keyword>
<keyword evidence="8" id="KW-1185">Reference proteome</keyword>
<name>A0ABT7HPV0_9BACT</name>
<feature type="binding site" evidence="6">
    <location>
        <position position="213"/>
    </location>
    <ligand>
        <name>S-adenosyl-L-methionine</name>
        <dbReference type="ChEBI" id="CHEBI:59789"/>
    </ligand>
</feature>
<comment type="subcellular location">
    <subcellularLocation>
        <location evidence="6">Cytoplasm</location>
    </subcellularLocation>
</comment>
<dbReference type="Proteomes" id="UP001173801">
    <property type="component" value="Unassembled WGS sequence"/>
</dbReference>
<dbReference type="CDD" id="cd02440">
    <property type="entry name" value="AdoMet_MTases"/>
    <property type="match status" value="1"/>
</dbReference>
<sequence>MKDKFYELSVKSSNLYDEILELIFSFGFTCVEERESEIILRDESDLSEVEWGINEYARRFCQVMNLPNTTKTTLSIKENKDWIDEYKRAVKPILLDKIYIRPSWEPPKAGVIDIIIDPALAFGSGHHESTSSCLLFLQKYAKSGQSAVDVGCGSGILSIALAKMGCVVDACDTDEQATLSAVSNAKLNGVSFNEIWTGSILNVSKKYDIVVANIIADVIFMLQNDLKKILNNGGYLVLSGILQKYSERIKENFKDLTLVEQKELNEWVSFVFKK</sequence>
<feature type="binding site" evidence="6">
    <location>
        <position position="172"/>
    </location>
    <ligand>
        <name>S-adenosyl-L-methionine</name>
        <dbReference type="ChEBI" id="CHEBI:59789"/>
    </ligand>
</feature>
<dbReference type="PANTHER" id="PTHR43648:SF1">
    <property type="entry name" value="ELECTRON TRANSFER FLAVOPROTEIN BETA SUBUNIT LYSINE METHYLTRANSFERASE"/>
    <property type="match status" value="1"/>
</dbReference>
<dbReference type="GO" id="GO:0008168">
    <property type="term" value="F:methyltransferase activity"/>
    <property type="evidence" value="ECO:0007669"/>
    <property type="project" value="UniProtKB-KW"/>
</dbReference>
<keyword evidence="2 6" id="KW-0963">Cytoplasm</keyword>
<comment type="caution">
    <text evidence="7">The sequence shown here is derived from an EMBL/GenBank/DDBJ whole genome shotgun (WGS) entry which is preliminary data.</text>
</comment>
<evidence type="ECO:0000313" key="7">
    <source>
        <dbReference type="EMBL" id="MDL0088855.1"/>
    </source>
</evidence>
<gene>
    <name evidence="6" type="primary">prmA</name>
    <name evidence="7" type="ORF">NYG85_05650</name>
</gene>
<dbReference type="InterPro" id="IPR029063">
    <property type="entry name" value="SAM-dependent_MTases_sf"/>
</dbReference>
<protein>
    <recommendedName>
        <fullName evidence="6">Ribosomal protein L11 methyltransferase</fullName>
        <shortName evidence="6">L11 Mtase</shortName>
        <ecNumber evidence="6">2.1.1.-</ecNumber>
    </recommendedName>
</protein>
<evidence type="ECO:0000256" key="6">
    <source>
        <dbReference type="HAMAP-Rule" id="MF_00735"/>
    </source>
</evidence>
<dbReference type="Pfam" id="PF06325">
    <property type="entry name" value="PrmA"/>
    <property type="match status" value="1"/>
</dbReference>
<keyword evidence="4 6" id="KW-0808">Transferase</keyword>
<dbReference type="NCBIfam" id="NF001786">
    <property type="entry name" value="PRK00517.2-4"/>
    <property type="match status" value="1"/>
</dbReference>
<evidence type="ECO:0000256" key="2">
    <source>
        <dbReference type="ARBA" id="ARBA00022490"/>
    </source>
</evidence>
<dbReference type="Gene3D" id="3.40.50.150">
    <property type="entry name" value="Vaccinia Virus protein VP39"/>
    <property type="match status" value="1"/>
</dbReference>
<reference evidence="7" key="1">
    <citation type="submission" date="2022-08" db="EMBL/GenBank/DDBJ databases">
        <authorList>
            <person name="Wang H."/>
        </authorList>
    </citation>
    <scope>NUCLEOTIDE SEQUENCE</scope>
    <source>
        <strain evidence="7">PS10</strain>
    </source>
</reference>
<feature type="binding site" evidence="6">
    <location>
        <position position="151"/>
    </location>
    <ligand>
        <name>S-adenosyl-L-methionine</name>
        <dbReference type="ChEBI" id="CHEBI:59789"/>
    </ligand>
</feature>
<evidence type="ECO:0000256" key="5">
    <source>
        <dbReference type="ARBA" id="ARBA00022691"/>
    </source>
</evidence>
<dbReference type="PANTHER" id="PTHR43648">
    <property type="entry name" value="ELECTRON TRANSFER FLAVOPROTEIN BETA SUBUNIT LYSINE METHYLTRANSFERASE"/>
    <property type="match status" value="1"/>
</dbReference>
<dbReference type="PIRSF" id="PIRSF000401">
    <property type="entry name" value="RPL11_MTase"/>
    <property type="match status" value="1"/>
</dbReference>